<keyword evidence="1" id="KW-1133">Transmembrane helix</keyword>
<protein>
    <submittedName>
        <fullName evidence="2">Uncharacterized protein</fullName>
    </submittedName>
</protein>
<dbReference type="EMBL" id="JAGDFM010000191">
    <property type="protein sequence ID" value="KAG7382978.1"/>
    <property type="molecule type" value="Genomic_DNA"/>
</dbReference>
<dbReference type="OrthoDB" id="117816at2759"/>
<dbReference type="Proteomes" id="UP000694044">
    <property type="component" value="Unassembled WGS sequence"/>
</dbReference>
<proteinExistence type="predicted"/>
<reference evidence="2" key="1">
    <citation type="submission" date="2021-02" db="EMBL/GenBank/DDBJ databases">
        <authorList>
            <person name="Palmer J.M."/>
        </authorList>
    </citation>
    <scope>NUCLEOTIDE SEQUENCE</scope>
    <source>
        <strain evidence="2">SCRP734</strain>
    </source>
</reference>
<gene>
    <name evidence="2" type="ORF">PHYPSEUDO_004214</name>
</gene>
<feature type="transmembrane region" description="Helical" evidence="1">
    <location>
        <begin position="67"/>
        <end position="83"/>
    </location>
</feature>
<evidence type="ECO:0000313" key="3">
    <source>
        <dbReference type="Proteomes" id="UP000694044"/>
    </source>
</evidence>
<name>A0A8T1VRW7_9STRA</name>
<comment type="caution">
    <text evidence="2">The sequence shown here is derived from an EMBL/GenBank/DDBJ whole genome shotgun (WGS) entry which is preliminary data.</text>
</comment>
<accession>A0A8T1VRW7</accession>
<dbReference type="AlphaFoldDB" id="A0A8T1VRW7"/>
<keyword evidence="1" id="KW-0472">Membrane</keyword>
<keyword evidence="1" id="KW-0812">Transmembrane</keyword>
<evidence type="ECO:0000313" key="2">
    <source>
        <dbReference type="EMBL" id="KAG7382978.1"/>
    </source>
</evidence>
<organism evidence="2 3">
    <name type="scientific">Phytophthora pseudosyringae</name>
    <dbReference type="NCBI Taxonomy" id="221518"/>
    <lineage>
        <taxon>Eukaryota</taxon>
        <taxon>Sar</taxon>
        <taxon>Stramenopiles</taxon>
        <taxon>Oomycota</taxon>
        <taxon>Peronosporomycetes</taxon>
        <taxon>Peronosporales</taxon>
        <taxon>Peronosporaceae</taxon>
        <taxon>Phytophthora</taxon>
    </lineage>
</organism>
<keyword evidence="3" id="KW-1185">Reference proteome</keyword>
<evidence type="ECO:0000256" key="1">
    <source>
        <dbReference type="SAM" id="Phobius"/>
    </source>
</evidence>
<sequence length="241" mass="26608">MPRIMSDYQRREIVDEMPERSINGLLTRELHSQMRWSRDRSTMSNVWHSYGLQKLQQMSRMRVRRQVVRLIAASAGVSCYIVAPGTTTPLFAMVAAVVDLGVDPSAAYAYVEPAGDSLGNDAGPSWLCLLPHRDDDGFETPAQVCVFDAQLEFIRATVCNDGMYKVYETMVPNTICSLSTGHITIAKSAFAPPKSHSELSFGVDSDIRPGHGSTVILPEPAFPFTPLAEKHCQPSPLVRLP</sequence>